<evidence type="ECO:0000256" key="6">
    <source>
        <dbReference type="SAM" id="MobiDB-lite"/>
    </source>
</evidence>
<evidence type="ECO:0000256" key="7">
    <source>
        <dbReference type="SAM" id="Phobius"/>
    </source>
</evidence>
<dbReference type="PROSITE" id="PS50066">
    <property type="entry name" value="MADS_BOX_2"/>
    <property type="match status" value="1"/>
</dbReference>
<dbReference type="InterPro" id="IPR036879">
    <property type="entry name" value="TF_MADSbox_sf"/>
</dbReference>
<dbReference type="InParanoid" id="D8RPU2"/>
<keyword evidence="5" id="KW-0539">Nucleus</keyword>
<evidence type="ECO:0000256" key="3">
    <source>
        <dbReference type="ARBA" id="ARBA00023125"/>
    </source>
</evidence>
<comment type="subcellular location">
    <subcellularLocation>
        <location evidence="1">Nucleus</location>
    </subcellularLocation>
</comment>
<dbReference type="GO" id="GO:0000981">
    <property type="term" value="F:DNA-binding transcription factor activity, RNA polymerase II-specific"/>
    <property type="evidence" value="ECO:0000318"/>
    <property type="project" value="GO_Central"/>
</dbReference>
<keyword evidence="4" id="KW-0804">Transcription</keyword>
<protein>
    <submittedName>
        <fullName evidence="9">Type I MADS-domain transcription factor</fullName>
    </submittedName>
</protein>
<dbReference type="Proteomes" id="UP000001514">
    <property type="component" value="Unassembled WGS sequence"/>
</dbReference>
<feature type="region of interest" description="Disordered" evidence="6">
    <location>
        <begin position="144"/>
        <end position="174"/>
    </location>
</feature>
<evidence type="ECO:0000313" key="10">
    <source>
        <dbReference type="Proteomes" id="UP000001514"/>
    </source>
</evidence>
<dbReference type="Gramene" id="EFJ25738">
    <property type="protein sequence ID" value="EFJ25738"/>
    <property type="gene ID" value="SELMODRAFT_451112"/>
</dbReference>
<keyword evidence="10" id="KW-1185">Reference proteome</keyword>
<organism evidence="10">
    <name type="scientific">Selaginella moellendorffii</name>
    <name type="common">Spikemoss</name>
    <dbReference type="NCBI Taxonomy" id="88036"/>
    <lineage>
        <taxon>Eukaryota</taxon>
        <taxon>Viridiplantae</taxon>
        <taxon>Streptophyta</taxon>
        <taxon>Embryophyta</taxon>
        <taxon>Tracheophyta</taxon>
        <taxon>Lycopodiopsida</taxon>
        <taxon>Selaginellales</taxon>
        <taxon>Selaginellaceae</taxon>
        <taxon>Selaginella</taxon>
    </lineage>
</organism>
<keyword evidence="7" id="KW-0472">Membrane</keyword>
<dbReference type="KEGG" id="smo:SELMODRAFT_451112"/>
<evidence type="ECO:0000256" key="5">
    <source>
        <dbReference type="ARBA" id="ARBA00023242"/>
    </source>
</evidence>
<accession>D8RPU2</accession>
<dbReference type="GO" id="GO:0006357">
    <property type="term" value="P:regulation of transcription by RNA polymerase II"/>
    <property type="evidence" value="ECO:0000318"/>
    <property type="project" value="GO_Central"/>
</dbReference>
<dbReference type="SUPFAM" id="SSF55455">
    <property type="entry name" value="SRF-like"/>
    <property type="match status" value="1"/>
</dbReference>
<keyword evidence="7" id="KW-1133">Transmembrane helix</keyword>
<proteinExistence type="predicted"/>
<dbReference type="EMBL" id="GL377586">
    <property type="protein sequence ID" value="EFJ25738.1"/>
    <property type="molecule type" value="Genomic_DNA"/>
</dbReference>
<sequence>MHSVTQQGQVNQISPIIKVLIISRWFFLIIFSLLFLVQKKRAGKKKIPIEYISDAETRKSCFRKRIYGIMKKIWELHILTGTILDFSCYFPDMVKSYILNTNTGLDLKTLPPQMKTIVIHTLKQQGDNQNLADDHNVEGLQPEELRFNKDSPPPLVSSPSMSSIDGEHHNSGSLDGCEKTFSLDDGFLEEIFSSPESTIDNTESGQSWMELVDFDECPPPPTYIPQQEYESGMDGGEQTLSVDNMLLEELLLIPDSTIGDMEFIQSWMEQQPPVEFDINDMYLEVP</sequence>
<evidence type="ECO:0000259" key="8">
    <source>
        <dbReference type="PROSITE" id="PS50066"/>
    </source>
</evidence>
<evidence type="ECO:0000256" key="2">
    <source>
        <dbReference type="ARBA" id="ARBA00023015"/>
    </source>
</evidence>
<feature type="compositionally biased region" description="Basic and acidic residues" evidence="6">
    <location>
        <begin position="165"/>
        <end position="174"/>
    </location>
</feature>
<dbReference type="InterPro" id="IPR002100">
    <property type="entry name" value="TF_MADSbox"/>
</dbReference>
<keyword evidence="2" id="KW-0805">Transcription regulation</keyword>
<dbReference type="SMART" id="SM00432">
    <property type="entry name" value="MADS"/>
    <property type="match status" value="1"/>
</dbReference>
<dbReference type="GO" id="GO:0005634">
    <property type="term" value="C:nucleus"/>
    <property type="evidence" value="ECO:0007669"/>
    <property type="project" value="UniProtKB-SubCell"/>
</dbReference>
<gene>
    <name evidence="9" type="primary">MADS21-1</name>
    <name evidence="9" type="ORF">SELMODRAFT_451112</name>
</gene>
<dbReference type="GO" id="GO:0000978">
    <property type="term" value="F:RNA polymerase II cis-regulatory region sequence-specific DNA binding"/>
    <property type="evidence" value="ECO:0000318"/>
    <property type="project" value="GO_Central"/>
</dbReference>
<evidence type="ECO:0000256" key="1">
    <source>
        <dbReference type="ARBA" id="ARBA00004123"/>
    </source>
</evidence>
<dbReference type="AlphaFoldDB" id="D8RPU2"/>
<dbReference type="GO" id="GO:0046983">
    <property type="term" value="F:protein dimerization activity"/>
    <property type="evidence" value="ECO:0007669"/>
    <property type="project" value="InterPro"/>
</dbReference>
<feature type="domain" description="MADS-box" evidence="8">
    <location>
        <begin position="42"/>
        <end position="82"/>
    </location>
</feature>
<evidence type="ECO:0000256" key="4">
    <source>
        <dbReference type="ARBA" id="ARBA00023163"/>
    </source>
</evidence>
<keyword evidence="3" id="KW-0238">DNA-binding</keyword>
<reference evidence="9 10" key="1">
    <citation type="journal article" date="2011" name="Science">
        <title>The Selaginella genome identifies genetic changes associated with the evolution of vascular plants.</title>
        <authorList>
            <person name="Banks J.A."/>
            <person name="Nishiyama T."/>
            <person name="Hasebe M."/>
            <person name="Bowman J.L."/>
            <person name="Gribskov M."/>
            <person name="dePamphilis C."/>
            <person name="Albert V.A."/>
            <person name="Aono N."/>
            <person name="Aoyama T."/>
            <person name="Ambrose B.A."/>
            <person name="Ashton N.W."/>
            <person name="Axtell M.J."/>
            <person name="Barker E."/>
            <person name="Barker M.S."/>
            <person name="Bennetzen J.L."/>
            <person name="Bonawitz N.D."/>
            <person name="Chapple C."/>
            <person name="Cheng C."/>
            <person name="Correa L.G."/>
            <person name="Dacre M."/>
            <person name="DeBarry J."/>
            <person name="Dreyer I."/>
            <person name="Elias M."/>
            <person name="Engstrom E.M."/>
            <person name="Estelle M."/>
            <person name="Feng L."/>
            <person name="Finet C."/>
            <person name="Floyd S.K."/>
            <person name="Frommer W.B."/>
            <person name="Fujita T."/>
            <person name="Gramzow L."/>
            <person name="Gutensohn M."/>
            <person name="Harholt J."/>
            <person name="Hattori M."/>
            <person name="Heyl A."/>
            <person name="Hirai T."/>
            <person name="Hiwatashi Y."/>
            <person name="Ishikawa M."/>
            <person name="Iwata M."/>
            <person name="Karol K.G."/>
            <person name="Koehler B."/>
            <person name="Kolukisaoglu U."/>
            <person name="Kubo M."/>
            <person name="Kurata T."/>
            <person name="Lalonde S."/>
            <person name="Li K."/>
            <person name="Li Y."/>
            <person name="Litt A."/>
            <person name="Lyons E."/>
            <person name="Manning G."/>
            <person name="Maruyama T."/>
            <person name="Michael T.P."/>
            <person name="Mikami K."/>
            <person name="Miyazaki S."/>
            <person name="Morinaga S."/>
            <person name="Murata T."/>
            <person name="Mueller-Roeber B."/>
            <person name="Nelson D.R."/>
            <person name="Obara M."/>
            <person name="Oguri Y."/>
            <person name="Olmstead R.G."/>
            <person name="Onodera N."/>
            <person name="Petersen B.L."/>
            <person name="Pils B."/>
            <person name="Prigge M."/>
            <person name="Rensing S.A."/>
            <person name="Riano-Pachon D.M."/>
            <person name="Roberts A.W."/>
            <person name="Sato Y."/>
            <person name="Scheller H.V."/>
            <person name="Schulz B."/>
            <person name="Schulz C."/>
            <person name="Shakirov E.V."/>
            <person name="Shibagaki N."/>
            <person name="Shinohara N."/>
            <person name="Shippen D.E."/>
            <person name="Soerensen I."/>
            <person name="Sotooka R."/>
            <person name="Sugimoto N."/>
            <person name="Sugita M."/>
            <person name="Sumikawa N."/>
            <person name="Tanurdzic M."/>
            <person name="Theissen G."/>
            <person name="Ulvskov P."/>
            <person name="Wakazuki S."/>
            <person name="Weng J.K."/>
            <person name="Willats W.W."/>
            <person name="Wipf D."/>
            <person name="Wolf P.G."/>
            <person name="Yang L."/>
            <person name="Zimmer A.D."/>
            <person name="Zhu Q."/>
            <person name="Mitros T."/>
            <person name="Hellsten U."/>
            <person name="Loque D."/>
            <person name="Otillar R."/>
            <person name="Salamov A."/>
            <person name="Schmutz J."/>
            <person name="Shapiro H."/>
            <person name="Lindquist E."/>
            <person name="Lucas S."/>
            <person name="Rokhsar D."/>
            <person name="Grigoriev I.V."/>
        </authorList>
    </citation>
    <scope>NUCLEOTIDE SEQUENCE [LARGE SCALE GENOMIC DNA]</scope>
</reference>
<dbReference type="HOGENOM" id="CLU_092969_0_0_1"/>
<dbReference type="Pfam" id="PF00319">
    <property type="entry name" value="SRF-TF"/>
    <property type="match status" value="1"/>
</dbReference>
<feature type="transmembrane region" description="Helical" evidence="7">
    <location>
        <begin position="16"/>
        <end position="37"/>
    </location>
</feature>
<name>D8RPU2_SELML</name>
<evidence type="ECO:0000313" key="9">
    <source>
        <dbReference type="EMBL" id="EFJ25738.1"/>
    </source>
</evidence>
<keyword evidence="7" id="KW-0812">Transmembrane</keyword>